<dbReference type="Proteomes" id="UP001153678">
    <property type="component" value="Unassembled WGS sequence"/>
</dbReference>
<dbReference type="EMBL" id="CAMKVN010011656">
    <property type="protein sequence ID" value="CAI2194925.1"/>
    <property type="molecule type" value="Genomic_DNA"/>
</dbReference>
<evidence type="ECO:0000313" key="2">
    <source>
        <dbReference type="Proteomes" id="UP001153678"/>
    </source>
</evidence>
<keyword evidence="2" id="KW-1185">Reference proteome</keyword>
<dbReference type="AlphaFoldDB" id="A0A9W4X1D7"/>
<dbReference type="OrthoDB" id="2306809at2759"/>
<accession>A0A9W4X1D7</accession>
<proteinExistence type="predicted"/>
<comment type="caution">
    <text evidence="1">The sequence shown here is derived from an EMBL/GenBank/DDBJ whole genome shotgun (WGS) entry which is preliminary data.</text>
</comment>
<feature type="non-terminal residue" evidence="1">
    <location>
        <position position="58"/>
    </location>
</feature>
<evidence type="ECO:0000313" key="1">
    <source>
        <dbReference type="EMBL" id="CAI2194925.1"/>
    </source>
</evidence>
<organism evidence="1 2">
    <name type="scientific">Funneliformis geosporum</name>
    <dbReference type="NCBI Taxonomy" id="1117311"/>
    <lineage>
        <taxon>Eukaryota</taxon>
        <taxon>Fungi</taxon>
        <taxon>Fungi incertae sedis</taxon>
        <taxon>Mucoromycota</taxon>
        <taxon>Glomeromycotina</taxon>
        <taxon>Glomeromycetes</taxon>
        <taxon>Glomerales</taxon>
        <taxon>Glomeraceae</taxon>
        <taxon>Funneliformis</taxon>
    </lineage>
</organism>
<sequence length="58" mass="6731">MAVATHKCEVIPDNVDSYCLVFRVNYSGEDDKWKGLFTNNGDQCWHFQGSEDKWSVYP</sequence>
<name>A0A9W4X1D7_9GLOM</name>
<gene>
    <name evidence="1" type="ORF">FWILDA_LOCUS16820</name>
</gene>
<reference evidence="1" key="1">
    <citation type="submission" date="2022-08" db="EMBL/GenBank/DDBJ databases">
        <authorList>
            <person name="Kallberg Y."/>
            <person name="Tangrot J."/>
            <person name="Rosling A."/>
        </authorList>
    </citation>
    <scope>NUCLEOTIDE SEQUENCE</scope>
    <source>
        <strain evidence="1">Wild A</strain>
    </source>
</reference>
<protein>
    <submittedName>
        <fullName evidence="1">14422_t:CDS:1</fullName>
    </submittedName>
</protein>